<organism evidence="3 4">
    <name type="scientific">Oricola thermophila</name>
    <dbReference type="NCBI Taxonomy" id="2742145"/>
    <lineage>
        <taxon>Bacteria</taxon>
        <taxon>Pseudomonadati</taxon>
        <taxon>Pseudomonadota</taxon>
        <taxon>Alphaproteobacteria</taxon>
        <taxon>Hyphomicrobiales</taxon>
        <taxon>Ahrensiaceae</taxon>
        <taxon>Oricola</taxon>
    </lineage>
</organism>
<dbReference type="EMBL" id="CP054836">
    <property type="protein sequence ID" value="QKV19523.1"/>
    <property type="molecule type" value="Genomic_DNA"/>
</dbReference>
<evidence type="ECO:0000313" key="3">
    <source>
        <dbReference type="EMBL" id="QKV19523.1"/>
    </source>
</evidence>
<evidence type="ECO:0000313" key="4">
    <source>
        <dbReference type="Proteomes" id="UP000509367"/>
    </source>
</evidence>
<protein>
    <submittedName>
        <fullName evidence="3">SH3 domain-containing protein</fullName>
    </submittedName>
</protein>
<keyword evidence="4" id="KW-1185">Reference proteome</keyword>
<accession>A0A6N1VG55</accession>
<dbReference type="Pfam" id="PF06347">
    <property type="entry name" value="SH3_4"/>
    <property type="match status" value="2"/>
</dbReference>
<dbReference type="SMART" id="SM00287">
    <property type="entry name" value="SH3b"/>
    <property type="match status" value="1"/>
</dbReference>
<dbReference type="RefSeq" id="WP_175277415.1">
    <property type="nucleotide sequence ID" value="NZ_CP054836.1"/>
</dbReference>
<evidence type="ECO:0000259" key="2">
    <source>
        <dbReference type="SMART" id="SM00287"/>
    </source>
</evidence>
<feature type="chain" id="PRO_5027086225" evidence="1">
    <location>
        <begin position="24"/>
        <end position="183"/>
    </location>
</feature>
<dbReference type="InterPro" id="IPR003646">
    <property type="entry name" value="SH3-like_bac-type"/>
</dbReference>
<dbReference type="AlphaFoldDB" id="A0A6N1VG55"/>
<gene>
    <name evidence="3" type="ORF">HTY61_14205</name>
</gene>
<reference evidence="3 4" key="1">
    <citation type="submission" date="2020-06" db="EMBL/GenBank/DDBJ databases">
        <title>Oricola thermophila sp. nov. isolated from a tidal sediments.</title>
        <authorList>
            <person name="Kwon K.K."/>
            <person name="Yang S.-H."/>
            <person name="Park M.-J."/>
        </authorList>
    </citation>
    <scope>NUCLEOTIDE SEQUENCE [LARGE SCALE GENOMIC DNA]</scope>
    <source>
        <strain evidence="3 4">MEBiC13590</strain>
    </source>
</reference>
<evidence type="ECO:0000256" key="1">
    <source>
        <dbReference type="SAM" id="SignalP"/>
    </source>
</evidence>
<feature type="domain" description="SH3b" evidence="2">
    <location>
        <begin position="40"/>
        <end position="103"/>
    </location>
</feature>
<feature type="signal peptide" evidence="1">
    <location>
        <begin position="1"/>
        <end position="23"/>
    </location>
</feature>
<proteinExistence type="predicted"/>
<dbReference type="InterPro" id="IPR010466">
    <property type="entry name" value="DUF1058"/>
</dbReference>
<sequence length="183" mass="19861">MFSRRTGLLLSASAFLGLTVAAAAQTTGAINKGPSGLPLPRFVSLKATKVNLRVGPGQDYAVAYRYVKSGLPLEVIQEYDNWRRVRDADGTTGWIHGSLLSGARTAITSPWRKGSDTDETVVLFDTPSAQAGVIAYIEPGVIGEIESCDGAWCEFEVTYDERTLRGYVNQAELWGAYPDEVIK</sequence>
<dbReference type="Gene3D" id="2.30.30.40">
    <property type="entry name" value="SH3 Domains"/>
    <property type="match status" value="1"/>
</dbReference>
<keyword evidence="1" id="KW-0732">Signal</keyword>
<dbReference type="Proteomes" id="UP000509367">
    <property type="component" value="Chromosome"/>
</dbReference>
<dbReference type="KEGG" id="orm:HTY61_14205"/>
<name>A0A6N1VG55_9HYPH</name>